<evidence type="ECO:0000256" key="1">
    <source>
        <dbReference type="SAM" id="MobiDB-lite"/>
    </source>
</evidence>
<reference evidence="2" key="1">
    <citation type="submission" date="2018-12" db="EMBL/GenBank/DDBJ databases">
        <authorList>
            <person name="Jadhav K."/>
            <person name="Kushwaha B."/>
            <person name="Jadhav I."/>
        </authorList>
    </citation>
    <scope>NUCLEOTIDE SEQUENCE [LARGE SCALE GENOMIC DNA]</scope>
    <source>
        <strain evidence="2">SBS 10</strain>
    </source>
</reference>
<feature type="region of interest" description="Disordered" evidence="1">
    <location>
        <begin position="114"/>
        <end position="137"/>
    </location>
</feature>
<comment type="caution">
    <text evidence="2">The sequence shown here is derived from an EMBL/GenBank/DDBJ whole genome shotgun (WGS) entry which is preliminary data.</text>
</comment>
<protein>
    <submittedName>
        <fullName evidence="2">Uncharacterized protein</fullName>
    </submittedName>
</protein>
<dbReference type="AlphaFoldDB" id="A0A432JID8"/>
<name>A0A432JID8_9GAMM</name>
<accession>A0A432JID8</accession>
<gene>
    <name evidence="2" type="ORF">DSL92_07870</name>
</gene>
<organism evidence="2">
    <name type="scientific">Billgrantia gudaonensis</name>
    <dbReference type="NCBI Taxonomy" id="376427"/>
    <lineage>
        <taxon>Bacteria</taxon>
        <taxon>Pseudomonadati</taxon>
        <taxon>Pseudomonadota</taxon>
        <taxon>Gammaproteobacteria</taxon>
        <taxon>Oceanospirillales</taxon>
        <taxon>Halomonadaceae</taxon>
        <taxon>Billgrantia</taxon>
    </lineage>
</organism>
<sequence>MRRRCHCWCWATAPTAVSLTREFLASLEAAPGAHLAQVLWDWKPTDVVSALPALPAGTRVYLVEVANHWSRRSAEARQWLDDLWPGSEGILSLAVSGAARLLVVPSSTLAASVGGRDAPSVRPSRAAGRARRERRASSLHASFYSGTRCPS</sequence>
<evidence type="ECO:0000313" key="2">
    <source>
        <dbReference type="EMBL" id="RUA22046.1"/>
    </source>
</evidence>
<proteinExistence type="predicted"/>
<dbReference type="EMBL" id="RXHI01000025">
    <property type="protein sequence ID" value="RUA22046.1"/>
    <property type="molecule type" value="Genomic_DNA"/>
</dbReference>